<evidence type="ECO:0000259" key="8">
    <source>
        <dbReference type="Pfam" id="PF00535"/>
    </source>
</evidence>
<dbReference type="SUPFAM" id="SSF53448">
    <property type="entry name" value="Nucleotide-diphospho-sugar transferases"/>
    <property type="match status" value="1"/>
</dbReference>
<dbReference type="EMBL" id="MAAO01000015">
    <property type="protein sequence ID" value="OUR93462.1"/>
    <property type="molecule type" value="Genomic_DNA"/>
</dbReference>
<dbReference type="Gene3D" id="3.90.550.10">
    <property type="entry name" value="Spore Coat Polysaccharide Biosynthesis Protein SpsA, Chain A"/>
    <property type="match status" value="1"/>
</dbReference>
<dbReference type="CDD" id="cd04179">
    <property type="entry name" value="DPM_DPG-synthase_like"/>
    <property type="match status" value="1"/>
</dbReference>
<keyword evidence="7" id="KW-0472">Membrane</keyword>
<evidence type="ECO:0000313" key="10">
    <source>
        <dbReference type="Proteomes" id="UP000196531"/>
    </source>
</evidence>
<keyword evidence="4" id="KW-0812">Transmembrane</keyword>
<keyword evidence="1" id="KW-1003">Cell membrane</keyword>
<dbReference type="Pfam" id="PF00535">
    <property type="entry name" value="Glycos_transf_2"/>
    <property type="match status" value="1"/>
</dbReference>
<gene>
    <name evidence="9" type="ORF">A9Q84_18485</name>
</gene>
<dbReference type="AlphaFoldDB" id="A0A1Y5F2B6"/>
<reference evidence="10" key="1">
    <citation type="journal article" date="2017" name="Proc. Natl. Acad. Sci. U.S.A.">
        <title>Simulation of Deepwater Horizon oil plume reveals substrate specialization within a complex community of hydrocarbon-degraders.</title>
        <authorList>
            <person name="Hu P."/>
            <person name="Dubinsky E.A."/>
            <person name="Probst A.J."/>
            <person name="Wang J."/>
            <person name="Sieber C.M.K."/>
            <person name="Tom L.M."/>
            <person name="Gardinali P."/>
            <person name="Banfield J.F."/>
            <person name="Atlas R.M."/>
            <person name="Andersen G.L."/>
        </authorList>
    </citation>
    <scope>NUCLEOTIDE SEQUENCE [LARGE SCALE GENOMIC DNA]</scope>
</reference>
<dbReference type="InterPro" id="IPR029044">
    <property type="entry name" value="Nucleotide-diphossugar_trans"/>
</dbReference>
<evidence type="ECO:0000256" key="3">
    <source>
        <dbReference type="ARBA" id="ARBA00022679"/>
    </source>
</evidence>
<evidence type="ECO:0000256" key="7">
    <source>
        <dbReference type="ARBA" id="ARBA00023136"/>
    </source>
</evidence>
<dbReference type="GO" id="GO:0009103">
    <property type="term" value="P:lipopolysaccharide biosynthetic process"/>
    <property type="evidence" value="ECO:0007669"/>
    <property type="project" value="UniProtKB-KW"/>
</dbReference>
<feature type="domain" description="Glycosyltransferase 2-like" evidence="8">
    <location>
        <begin position="12"/>
        <end position="116"/>
    </location>
</feature>
<keyword evidence="5" id="KW-0448">Lipopolysaccharide biosynthesis</keyword>
<accession>A0A1Y5F2B6</accession>
<organism evidence="9 10">
    <name type="scientific">Halobacteriovorax marinus</name>
    <dbReference type="NCBI Taxonomy" id="97084"/>
    <lineage>
        <taxon>Bacteria</taxon>
        <taxon>Pseudomonadati</taxon>
        <taxon>Bdellovibrionota</taxon>
        <taxon>Bacteriovoracia</taxon>
        <taxon>Bacteriovoracales</taxon>
        <taxon>Halobacteriovoraceae</taxon>
        <taxon>Halobacteriovorax</taxon>
    </lineage>
</organism>
<dbReference type="InterPro" id="IPR001173">
    <property type="entry name" value="Glyco_trans_2-like"/>
</dbReference>
<protein>
    <recommendedName>
        <fullName evidence="8">Glycosyltransferase 2-like domain-containing protein</fullName>
    </recommendedName>
</protein>
<name>A0A1Y5F2B6_9BACT</name>
<evidence type="ECO:0000256" key="1">
    <source>
        <dbReference type="ARBA" id="ARBA00022475"/>
    </source>
</evidence>
<dbReference type="PANTHER" id="PTHR48090">
    <property type="entry name" value="UNDECAPRENYL-PHOSPHATE 4-DEOXY-4-FORMAMIDO-L-ARABINOSE TRANSFERASE-RELATED"/>
    <property type="match status" value="1"/>
</dbReference>
<proteinExistence type="predicted"/>
<keyword evidence="2" id="KW-0328">Glycosyltransferase</keyword>
<dbReference type="Proteomes" id="UP000196531">
    <property type="component" value="Unassembled WGS sequence"/>
</dbReference>
<dbReference type="GO" id="GO:0099621">
    <property type="term" value="F:undecaprenyl-phosphate 4-deoxy-4-formamido-L-arabinose transferase activity"/>
    <property type="evidence" value="ECO:0007669"/>
    <property type="project" value="TreeGrafter"/>
</dbReference>
<evidence type="ECO:0000256" key="4">
    <source>
        <dbReference type="ARBA" id="ARBA00022692"/>
    </source>
</evidence>
<comment type="caution">
    <text evidence="9">The sequence shown here is derived from an EMBL/GenBank/DDBJ whole genome shotgun (WGS) entry which is preliminary data.</text>
</comment>
<keyword evidence="3" id="KW-0808">Transferase</keyword>
<sequence>MKPNNENDKVCLVIPFHNEAKSVAPLLQEWINTLSFHKINFTILALNSGSTDDTRGVLRTLTETYPQLLLRDIEDHGHGKALMEGYRDAIQSDADWVFQCDSDGQIRPLEFLKFWDNRHIYETQIGYRAQRADGLFSSLFSKFNSKILSKMFGTYVLDINIPYRLIKRDLLSIIINEIPPTTFFPNIFISLLAAKTSNGFSQSPVVHRVRQFQHTLKTSHSMLFTSIEALLEIISFRFVFSSRVNDITSIKSRNEEKIRKAISK</sequence>
<keyword evidence="6" id="KW-1133">Transmembrane helix</keyword>
<evidence type="ECO:0000313" key="9">
    <source>
        <dbReference type="EMBL" id="OUR93462.1"/>
    </source>
</evidence>
<evidence type="ECO:0000256" key="6">
    <source>
        <dbReference type="ARBA" id="ARBA00022989"/>
    </source>
</evidence>
<dbReference type="InterPro" id="IPR050256">
    <property type="entry name" value="Glycosyltransferase_2"/>
</dbReference>
<evidence type="ECO:0000256" key="5">
    <source>
        <dbReference type="ARBA" id="ARBA00022985"/>
    </source>
</evidence>
<dbReference type="PANTHER" id="PTHR48090:SF3">
    <property type="entry name" value="UNDECAPRENYL-PHOSPHATE 4-DEOXY-4-FORMAMIDO-L-ARABINOSE TRANSFERASE"/>
    <property type="match status" value="1"/>
</dbReference>
<dbReference type="GO" id="GO:0005886">
    <property type="term" value="C:plasma membrane"/>
    <property type="evidence" value="ECO:0007669"/>
    <property type="project" value="TreeGrafter"/>
</dbReference>
<evidence type="ECO:0000256" key="2">
    <source>
        <dbReference type="ARBA" id="ARBA00022676"/>
    </source>
</evidence>